<gene>
    <name evidence="1" type="ORF">NEOLEDRAFT_1127104</name>
</gene>
<organism evidence="1 2">
    <name type="scientific">Neolentinus lepideus HHB14362 ss-1</name>
    <dbReference type="NCBI Taxonomy" id="1314782"/>
    <lineage>
        <taxon>Eukaryota</taxon>
        <taxon>Fungi</taxon>
        <taxon>Dikarya</taxon>
        <taxon>Basidiomycota</taxon>
        <taxon>Agaricomycotina</taxon>
        <taxon>Agaricomycetes</taxon>
        <taxon>Gloeophyllales</taxon>
        <taxon>Gloeophyllaceae</taxon>
        <taxon>Neolentinus</taxon>
    </lineage>
</organism>
<dbReference type="Proteomes" id="UP000076761">
    <property type="component" value="Unassembled WGS sequence"/>
</dbReference>
<evidence type="ECO:0000313" key="2">
    <source>
        <dbReference type="Proteomes" id="UP000076761"/>
    </source>
</evidence>
<dbReference type="EMBL" id="KV425552">
    <property type="protein sequence ID" value="KZT30194.1"/>
    <property type="molecule type" value="Genomic_DNA"/>
</dbReference>
<evidence type="ECO:0000313" key="1">
    <source>
        <dbReference type="EMBL" id="KZT30194.1"/>
    </source>
</evidence>
<dbReference type="InParanoid" id="A0A165VU76"/>
<sequence>MLQTQWSTRYSDNLEYRPMLGGCICVCRRTVEKMYSRVGSWLDLHTASGRKTRRTNTIGVPNVVPIAVNAQLTCINGSMESALASLRIDGHQFLDVPMNFTRIILNTLLALCPARVRVSPSVVRSFFSFHLRDTLFRVAHPQMRMPRHSP</sequence>
<keyword evidence="2" id="KW-1185">Reference proteome</keyword>
<dbReference type="AlphaFoldDB" id="A0A165VU76"/>
<protein>
    <submittedName>
        <fullName evidence="1">Uncharacterized protein</fullName>
    </submittedName>
</protein>
<reference evidence="1 2" key="1">
    <citation type="journal article" date="2016" name="Mol. Biol. Evol.">
        <title>Comparative Genomics of Early-Diverging Mushroom-Forming Fungi Provides Insights into the Origins of Lignocellulose Decay Capabilities.</title>
        <authorList>
            <person name="Nagy L.G."/>
            <person name="Riley R."/>
            <person name="Tritt A."/>
            <person name="Adam C."/>
            <person name="Daum C."/>
            <person name="Floudas D."/>
            <person name="Sun H."/>
            <person name="Yadav J.S."/>
            <person name="Pangilinan J."/>
            <person name="Larsson K.H."/>
            <person name="Matsuura K."/>
            <person name="Barry K."/>
            <person name="Labutti K."/>
            <person name="Kuo R."/>
            <person name="Ohm R.A."/>
            <person name="Bhattacharya S.S."/>
            <person name="Shirouzu T."/>
            <person name="Yoshinaga Y."/>
            <person name="Martin F.M."/>
            <person name="Grigoriev I.V."/>
            <person name="Hibbett D.S."/>
        </authorList>
    </citation>
    <scope>NUCLEOTIDE SEQUENCE [LARGE SCALE GENOMIC DNA]</scope>
    <source>
        <strain evidence="1 2">HHB14362 ss-1</strain>
    </source>
</reference>
<name>A0A165VU76_9AGAM</name>
<accession>A0A165VU76</accession>
<proteinExistence type="predicted"/>